<organism evidence="7 8">
    <name type="scientific">Aphanomyces astaci</name>
    <name type="common">Crayfish plague agent</name>
    <dbReference type="NCBI Taxonomy" id="112090"/>
    <lineage>
        <taxon>Eukaryota</taxon>
        <taxon>Sar</taxon>
        <taxon>Stramenopiles</taxon>
        <taxon>Oomycota</taxon>
        <taxon>Saprolegniomycetes</taxon>
        <taxon>Saprolegniales</taxon>
        <taxon>Verrucalvaceae</taxon>
        <taxon>Aphanomyces</taxon>
    </lineage>
</organism>
<dbReference type="Proteomes" id="UP000284702">
    <property type="component" value="Unassembled WGS sequence"/>
</dbReference>
<dbReference type="EMBL" id="MZMZ02004193">
    <property type="protein sequence ID" value="RQM19706.1"/>
    <property type="molecule type" value="Genomic_DNA"/>
</dbReference>
<evidence type="ECO:0000256" key="6">
    <source>
        <dbReference type="SAM" id="Phobius"/>
    </source>
</evidence>
<dbReference type="InterPro" id="IPR018499">
    <property type="entry name" value="Tetraspanin/Peripherin"/>
</dbReference>
<sequence length="603" mass="63845">MSINYQNVGHSNFRLQTFAKVVLILVNIGFIVAGSLLIWLGSKSRDGHWSDIFSTGTATDVSTVSAVVMALGASVILIALFGLTGAACRNRCLLTLYSIFVVVGLIIFVAIAVLGFMSTSQANTWTAKAFPADPAETDVAKGFNQVYCYAEGGRFCVTSSVKDAVNTFFPSVGQSGIDAFVLAGVDVTANTGLIGLCDQVNAKLTSSPALSSALPKEYKDACATCQDVKTKYGEYSSLFDWVESQCPLTQETAQWCGKFLLTKNQTSLYDGAPYKQCRAPVLGLWKDYGTKVGIGGVVLAVVVLLLVNLGFIVAGLLLIGLGAKTTNGHWNDIFSTGTVTDVSTVSAVLMAFGACVILIALLGFAGAAFRNKCLLTLYSIFVVVGLVVFVVVAILGFMSTSQANSWASKSFPADPVESEVAKGFNQVYYYAQGGHFCLTSPAKDAISTFFPSVAGVAAFAAAGVDVNAKSGLLGVCDSVNAKLSSLPPAASNALPKEFKDACATCQSVKAKFGEYSSVFDWVGVQCPLTKEIAQWCGNFLVTKNPPSVYDNAPYKQCRTPVLDLWNEYGTKVGIGAVIMTIISIVLIAFSCKAARTKGHRGYF</sequence>
<dbReference type="PROSITE" id="PS00421">
    <property type="entry name" value="TM4_1"/>
    <property type="match status" value="1"/>
</dbReference>
<dbReference type="PANTHER" id="PTHR19282">
    <property type="entry name" value="TETRASPANIN"/>
    <property type="match status" value="1"/>
</dbReference>
<evidence type="ECO:0000256" key="1">
    <source>
        <dbReference type="ARBA" id="ARBA00004141"/>
    </source>
</evidence>
<feature type="transmembrane region" description="Helical" evidence="6">
    <location>
        <begin position="572"/>
        <end position="591"/>
    </location>
</feature>
<dbReference type="GO" id="GO:0016020">
    <property type="term" value="C:membrane"/>
    <property type="evidence" value="ECO:0007669"/>
    <property type="project" value="UniProtKB-SubCell"/>
</dbReference>
<comment type="caution">
    <text evidence="7">The sequence shown here is derived from an EMBL/GenBank/DDBJ whole genome shotgun (WGS) entry which is preliminary data.</text>
</comment>
<dbReference type="Pfam" id="PF00335">
    <property type="entry name" value="Tetraspanin"/>
    <property type="match status" value="1"/>
</dbReference>
<keyword evidence="5 6" id="KW-0472">Membrane</keyword>
<keyword evidence="8" id="KW-1185">Reference proteome</keyword>
<accession>A0A3R7Y2M9</accession>
<feature type="transmembrane region" description="Helical" evidence="6">
    <location>
        <begin position="95"/>
        <end position="116"/>
    </location>
</feature>
<comment type="subcellular location">
    <subcellularLocation>
        <location evidence="1">Membrane</location>
        <topology evidence="1">Multi-pass membrane protein</topology>
    </subcellularLocation>
</comment>
<feature type="transmembrane region" description="Helical" evidence="6">
    <location>
        <begin position="18"/>
        <end position="40"/>
    </location>
</feature>
<dbReference type="VEuPathDB" id="FungiDB:H257_02018"/>
<evidence type="ECO:0000313" key="8">
    <source>
        <dbReference type="Proteomes" id="UP000284702"/>
    </source>
</evidence>
<evidence type="ECO:0000256" key="2">
    <source>
        <dbReference type="ARBA" id="ARBA00006840"/>
    </source>
</evidence>
<gene>
    <name evidence="7" type="ORF">B5M09_002725</name>
</gene>
<proteinExistence type="inferred from homology"/>
<evidence type="ECO:0000256" key="3">
    <source>
        <dbReference type="ARBA" id="ARBA00022692"/>
    </source>
</evidence>
<evidence type="ECO:0000313" key="7">
    <source>
        <dbReference type="EMBL" id="RQM19706.1"/>
    </source>
</evidence>
<feature type="transmembrane region" description="Helical" evidence="6">
    <location>
        <begin position="61"/>
        <end position="83"/>
    </location>
</feature>
<keyword evidence="4 6" id="KW-1133">Transmembrane helix</keyword>
<dbReference type="AlphaFoldDB" id="A0A3R7Y2M9"/>
<feature type="transmembrane region" description="Helical" evidence="6">
    <location>
        <begin position="292"/>
        <end position="322"/>
    </location>
</feature>
<comment type="similarity">
    <text evidence="2">Belongs to the tetraspanin (TM4SF) family.</text>
</comment>
<reference evidence="7" key="1">
    <citation type="submission" date="2018-07" db="EMBL/GenBank/DDBJ databases">
        <title>Annotation of Aphanomyces astaci genome assembly.</title>
        <authorList>
            <person name="Studholme D.J."/>
        </authorList>
    </citation>
    <scope>NUCLEOTIDE SEQUENCE [LARGE SCALE GENOMIC DNA]</scope>
    <source>
        <strain evidence="7">Pc</strain>
    </source>
</reference>
<dbReference type="PRINTS" id="PR00259">
    <property type="entry name" value="TMFOUR"/>
</dbReference>
<evidence type="ECO:0000256" key="4">
    <source>
        <dbReference type="ARBA" id="ARBA00022989"/>
    </source>
</evidence>
<evidence type="ECO:0000256" key="5">
    <source>
        <dbReference type="ARBA" id="ARBA00023136"/>
    </source>
</evidence>
<evidence type="ECO:0008006" key="9">
    <source>
        <dbReference type="Google" id="ProtNLM"/>
    </source>
</evidence>
<feature type="transmembrane region" description="Helical" evidence="6">
    <location>
        <begin position="377"/>
        <end position="398"/>
    </location>
</feature>
<name>A0A3R7Y2M9_APHAT</name>
<dbReference type="InterPro" id="IPR018503">
    <property type="entry name" value="Tetraspanin_CS"/>
</dbReference>
<keyword evidence="3 6" id="KW-0812">Transmembrane</keyword>
<feature type="transmembrane region" description="Helical" evidence="6">
    <location>
        <begin position="342"/>
        <end position="365"/>
    </location>
</feature>
<protein>
    <recommendedName>
        <fullName evidence="9">Tetraspanin</fullName>
    </recommendedName>
</protein>